<accession>Q1K7U6</accession>
<dbReference type="InParanoid" id="Q1K7U6"/>
<evidence type="ECO:0000313" key="2">
    <source>
        <dbReference type="EMBL" id="EAA32175.1"/>
    </source>
</evidence>
<dbReference type="OrthoDB" id="10338516at2759"/>
<dbReference type="VEuPathDB" id="FungiDB:NCU01325"/>
<organism evidence="2 3">
    <name type="scientific">Neurospora crassa (strain ATCC 24698 / 74-OR23-1A / CBS 708.71 / DSM 1257 / FGSC 987)</name>
    <dbReference type="NCBI Taxonomy" id="367110"/>
    <lineage>
        <taxon>Eukaryota</taxon>
        <taxon>Fungi</taxon>
        <taxon>Dikarya</taxon>
        <taxon>Ascomycota</taxon>
        <taxon>Pezizomycotina</taxon>
        <taxon>Sordariomycetes</taxon>
        <taxon>Sordariomycetidae</taxon>
        <taxon>Sordariales</taxon>
        <taxon>Sordariaceae</taxon>
        <taxon>Neurospora</taxon>
    </lineage>
</organism>
<feature type="region of interest" description="Disordered" evidence="1">
    <location>
        <begin position="1"/>
        <end position="45"/>
    </location>
</feature>
<dbReference type="EMBL" id="CM002240">
    <property type="protein sequence ID" value="EAA32175.1"/>
    <property type="molecule type" value="Genomic_DNA"/>
</dbReference>
<name>Q1K7U6_NEUCR</name>
<evidence type="ECO:0000256" key="1">
    <source>
        <dbReference type="SAM" id="MobiDB-lite"/>
    </source>
</evidence>
<dbReference type="HOGENOM" id="CLU_1054081_0_0_1"/>
<dbReference type="PaxDb" id="5141-EFNCRP00000004126"/>
<dbReference type="GeneID" id="3877571"/>
<proteinExistence type="predicted"/>
<reference evidence="2 3" key="1">
    <citation type="journal article" date="2003" name="Nature">
        <title>The genome sequence of the filamentous fungus Neurospora crassa.</title>
        <authorList>
            <person name="Galagan J.E."/>
            <person name="Calvo S.E."/>
            <person name="Borkovich K.A."/>
            <person name="Selker E.U."/>
            <person name="Read N.D."/>
            <person name="Jaffe D."/>
            <person name="FitzHugh W."/>
            <person name="Ma L.J."/>
            <person name="Smirnov S."/>
            <person name="Purcell S."/>
            <person name="Rehman B."/>
            <person name="Elkins T."/>
            <person name="Engels R."/>
            <person name="Wang S."/>
            <person name="Nielsen C.B."/>
            <person name="Butler J."/>
            <person name="Endrizzi M."/>
            <person name="Qui D."/>
            <person name="Ianakiev P."/>
            <person name="Bell-Pedersen D."/>
            <person name="Nelson M.A."/>
            <person name="Werner-Washburne M."/>
            <person name="Selitrennikoff C.P."/>
            <person name="Kinsey J.A."/>
            <person name="Braun E.L."/>
            <person name="Zelter A."/>
            <person name="Schulte U."/>
            <person name="Kothe G.O."/>
            <person name="Jedd G."/>
            <person name="Mewes W."/>
            <person name="Staben C."/>
            <person name="Marcotte E."/>
            <person name="Greenberg D."/>
            <person name="Roy A."/>
            <person name="Foley K."/>
            <person name="Naylor J."/>
            <person name="Stange-Thomann N."/>
            <person name="Barrett R."/>
            <person name="Gnerre S."/>
            <person name="Kamal M."/>
            <person name="Kamvysselis M."/>
            <person name="Mauceli E."/>
            <person name="Bielke C."/>
            <person name="Rudd S."/>
            <person name="Frishman D."/>
            <person name="Krystofova S."/>
            <person name="Rasmussen C."/>
            <person name="Metzenberg R.L."/>
            <person name="Perkins D.D."/>
            <person name="Kroken S."/>
            <person name="Cogoni C."/>
            <person name="Macino G."/>
            <person name="Catcheside D."/>
            <person name="Li W."/>
            <person name="Pratt R.J."/>
            <person name="Osmani S.A."/>
            <person name="DeSouza C.P."/>
            <person name="Glass L."/>
            <person name="Orbach M.J."/>
            <person name="Berglund J.A."/>
            <person name="Voelker R."/>
            <person name="Yarden O."/>
            <person name="Plamann M."/>
            <person name="Seiler S."/>
            <person name="Dunlap J."/>
            <person name="Radford A."/>
            <person name="Aramayo R."/>
            <person name="Natvig D.O."/>
            <person name="Alex L.A."/>
            <person name="Mannhaupt G."/>
            <person name="Ebbole D.J."/>
            <person name="Freitag M."/>
            <person name="Paulsen I."/>
            <person name="Sachs M.S."/>
            <person name="Lander E.S."/>
            <person name="Nusbaum C."/>
            <person name="Birren B."/>
        </authorList>
    </citation>
    <scope>NUCLEOTIDE SEQUENCE [LARGE SCALE GENOMIC DNA]</scope>
    <source>
        <strain evidence="3">ATCC 24698 / 74-OR23-1A / CBS 708.71 / DSM 1257 / FGSC 987</strain>
    </source>
</reference>
<sequence length="264" mass="30120">MSSSSQHGASQKRKRDAAQDSESQGIHDATRRTRGLTQISEEPDSNRISDEAILFNATSAIEFMHDYQRLVTETDSSISNSRDILNDIGMDAFGRLFIERRKQSDRTYHQEFRFIASFIGTRRTILKAIKELLDQVHQLPGISPCISIVWDLASFAHTAAEKEMENVDLLEFDELRGEAQEKLGQKISDVERMIQLYSELDIRDAWTVNVLKSTSVFELLQLRPDDVKALNDLPNVQDITEFLNKKLEPFKKLRGLVEALGMAF</sequence>
<dbReference type="RefSeq" id="XP_961411.1">
    <property type="nucleotide sequence ID" value="XM_956318.1"/>
</dbReference>
<evidence type="ECO:0000313" key="3">
    <source>
        <dbReference type="Proteomes" id="UP000001805"/>
    </source>
</evidence>
<dbReference type="Proteomes" id="UP000001805">
    <property type="component" value="Chromosome 2, Linkage Group V"/>
</dbReference>
<protein>
    <submittedName>
        <fullName evidence="2">Uncharacterized protein</fullName>
    </submittedName>
</protein>
<gene>
    <name evidence="2" type="ORF">NCU01325</name>
</gene>
<dbReference type="OMA" id="CISIVWD"/>
<dbReference type="KEGG" id="ncr:NCU01325"/>
<dbReference type="AlphaFoldDB" id="Q1K7U6"/>
<keyword evidence="3" id="KW-1185">Reference proteome</keyword>